<protein>
    <submittedName>
        <fullName evidence="1">Uncharacterized protein</fullName>
    </submittedName>
</protein>
<keyword evidence="2" id="KW-1185">Reference proteome</keyword>
<sequence>MVLNEFKDDERMLLFKKLTTSEITSHFDSLFGDPICGYSRLKAYIFFSLFDESAVNNSTYIKFIYDTYQHSRNTSRCPYSLLGV</sequence>
<accession>A0A9D4R8M3</accession>
<dbReference type="Proteomes" id="UP000828390">
    <property type="component" value="Unassembled WGS sequence"/>
</dbReference>
<dbReference type="EMBL" id="JAIWYP010000003">
    <property type="protein sequence ID" value="KAH3858283.1"/>
    <property type="molecule type" value="Genomic_DNA"/>
</dbReference>
<proteinExistence type="predicted"/>
<evidence type="ECO:0000313" key="1">
    <source>
        <dbReference type="EMBL" id="KAH3858283.1"/>
    </source>
</evidence>
<reference evidence="1" key="1">
    <citation type="journal article" date="2019" name="bioRxiv">
        <title>The Genome of the Zebra Mussel, Dreissena polymorpha: A Resource for Invasive Species Research.</title>
        <authorList>
            <person name="McCartney M.A."/>
            <person name="Auch B."/>
            <person name="Kono T."/>
            <person name="Mallez S."/>
            <person name="Zhang Y."/>
            <person name="Obille A."/>
            <person name="Becker A."/>
            <person name="Abrahante J.E."/>
            <person name="Garbe J."/>
            <person name="Badalamenti J.P."/>
            <person name="Herman A."/>
            <person name="Mangelson H."/>
            <person name="Liachko I."/>
            <person name="Sullivan S."/>
            <person name="Sone E.D."/>
            <person name="Koren S."/>
            <person name="Silverstein K.A.T."/>
            <person name="Beckman K.B."/>
            <person name="Gohl D.M."/>
        </authorList>
    </citation>
    <scope>NUCLEOTIDE SEQUENCE</scope>
    <source>
        <strain evidence="1">Duluth1</strain>
        <tissue evidence="1">Whole animal</tissue>
    </source>
</reference>
<gene>
    <name evidence="1" type="ORF">DPMN_100905</name>
</gene>
<evidence type="ECO:0000313" key="2">
    <source>
        <dbReference type="Proteomes" id="UP000828390"/>
    </source>
</evidence>
<organism evidence="1 2">
    <name type="scientific">Dreissena polymorpha</name>
    <name type="common">Zebra mussel</name>
    <name type="synonym">Mytilus polymorpha</name>
    <dbReference type="NCBI Taxonomy" id="45954"/>
    <lineage>
        <taxon>Eukaryota</taxon>
        <taxon>Metazoa</taxon>
        <taxon>Spiralia</taxon>
        <taxon>Lophotrochozoa</taxon>
        <taxon>Mollusca</taxon>
        <taxon>Bivalvia</taxon>
        <taxon>Autobranchia</taxon>
        <taxon>Heteroconchia</taxon>
        <taxon>Euheterodonta</taxon>
        <taxon>Imparidentia</taxon>
        <taxon>Neoheterodontei</taxon>
        <taxon>Myida</taxon>
        <taxon>Dreissenoidea</taxon>
        <taxon>Dreissenidae</taxon>
        <taxon>Dreissena</taxon>
    </lineage>
</organism>
<reference evidence="1" key="2">
    <citation type="submission" date="2020-11" db="EMBL/GenBank/DDBJ databases">
        <authorList>
            <person name="McCartney M.A."/>
            <person name="Auch B."/>
            <person name="Kono T."/>
            <person name="Mallez S."/>
            <person name="Becker A."/>
            <person name="Gohl D.M."/>
            <person name="Silverstein K.A.T."/>
            <person name="Koren S."/>
            <person name="Bechman K.B."/>
            <person name="Herman A."/>
            <person name="Abrahante J.E."/>
            <person name="Garbe J."/>
        </authorList>
    </citation>
    <scope>NUCLEOTIDE SEQUENCE</scope>
    <source>
        <strain evidence="1">Duluth1</strain>
        <tissue evidence="1">Whole animal</tissue>
    </source>
</reference>
<dbReference type="AlphaFoldDB" id="A0A9D4R8M3"/>
<comment type="caution">
    <text evidence="1">The sequence shown here is derived from an EMBL/GenBank/DDBJ whole genome shotgun (WGS) entry which is preliminary data.</text>
</comment>
<name>A0A9D4R8M3_DREPO</name>